<dbReference type="InterPro" id="IPR001239">
    <property type="entry name" value="Prot_inh_Kazal-m"/>
</dbReference>
<reference evidence="9" key="1">
    <citation type="submission" date="2025-08" db="UniProtKB">
        <authorList>
            <consortium name="RefSeq"/>
        </authorList>
    </citation>
    <scope>IDENTIFICATION</scope>
</reference>
<evidence type="ECO:0000256" key="6">
    <source>
        <dbReference type="SAM" id="SignalP"/>
    </source>
</evidence>
<evidence type="ECO:0000256" key="5">
    <source>
        <dbReference type="ARBA" id="ARBA00023157"/>
    </source>
</evidence>
<keyword evidence="8" id="KW-1185">Reference proteome</keyword>
<evidence type="ECO:0000256" key="1">
    <source>
        <dbReference type="ARBA" id="ARBA00004613"/>
    </source>
</evidence>
<keyword evidence="3" id="KW-0646">Protease inhibitor</keyword>
<dbReference type="SUPFAM" id="SSF100895">
    <property type="entry name" value="Kazal-type serine protease inhibitors"/>
    <property type="match status" value="1"/>
</dbReference>
<feature type="domain" description="Kazal-like" evidence="7">
    <location>
        <begin position="26"/>
        <end position="81"/>
    </location>
</feature>
<dbReference type="InterPro" id="IPR036058">
    <property type="entry name" value="Kazal_dom_sf"/>
</dbReference>
<evidence type="ECO:0000256" key="4">
    <source>
        <dbReference type="ARBA" id="ARBA00022900"/>
    </source>
</evidence>
<feature type="chain" id="PRO_5027983332" evidence="6">
    <location>
        <begin position="21"/>
        <end position="83"/>
    </location>
</feature>
<dbReference type="RefSeq" id="XP_031443254.1">
    <property type="nucleotide sequence ID" value="XM_031587394.2"/>
</dbReference>
<dbReference type="PANTHER" id="PTHR47729:SF1">
    <property type="entry name" value="OVOMUCOID-LIKE-RELATED"/>
    <property type="match status" value="1"/>
</dbReference>
<keyword evidence="4" id="KW-0722">Serine protease inhibitor</keyword>
<dbReference type="InterPro" id="IPR051597">
    <property type="entry name" value="Bifunctional_prot_inhibitor"/>
</dbReference>
<dbReference type="PROSITE" id="PS00282">
    <property type="entry name" value="KAZAL_1"/>
    <property type="match status" value="1"/>
</dbReference>
<dbReference type="Proteomes" id="UP000515152">
    <property type="component" value="Chromosome 20"/>
</dbReference>
<dbReference type="PROSITE" id="PS51465">
    <property type="entry name" value="KAZAL_2"/>
    <property type="match status" value="1"/>
</dbReference>
<proteinExistence type="predicted"/>
<dbReference type="GO" id="GO:0005576">
    <property type="term" value="C:extracellular region"/>
    <property type="evidence" value="ECO:0007669"/>
    <property type="project" value="UniProtKB-SubCell"/>
</dbReference>
<evidence type="ECO:0000256" key="3">
    <source>
        <dbReference type="ARBA" id="ARBA00022690"/>
    </source>
</evidence>
<dbReference type="SMART" id="SM00280">
    <property type="entry name" value="KAZAL"/>
    <property type="match status" value="1"/>
</dbReference>
<protein>
    <submittedName>
        <fullName evidence="9">Ovomucoid isoform X2</fullName>
    </submittedName>
</protein>
<keyword evidence="5" id="KW-1015">Disulfide bond</keyword>
<accession>A0A6P8GVN2</accession>
<feature type="signal peptide" evidence="6">
    <location>
        <begin position="1"/>
        <end position="20"/>
    </location>
</feature>
<keyword evidence="2" id="KW-0964">Secreted</keyword>
<gene>
    <name evidence="9" type="primary">si:ch211-195b11.3</name>
</gene>
<dbReference type="PRINTS" id="PR00290">
    <property type="entry name" value="KAZALINHBTR"/>
</dbReference>
<organism evidence="8 9">
    <name type="scientific">Clupea harengus</name>
    <name type="common">Atlantic herring</name>
    <dbReference type="NCBI Taxonomy" id="7950"/>
    <lineage>
        <taxon>Eukaryota</taxon>
        <taxon>Metazoa</taxon>
        <taxon>Chordata</taxon>
        <taxon>Craniata</taxon>
        <taxon>Vertebrata</taxon>
        <taxon>Euteleostomi</taxon>
        <taxon>Actinopterygii</taxon>
        <taxon>Neopterygii</taxon>
        <taxon>Teleostei</taxon>
        <taxon>Clupei</taxon>
        <taxon>Clupeiformes</taxon>
        <taxon>Clupeoidei</taxon>
        <taxon>Clupeidae</taxon>
        <taxon>Clupea</taxon>
    </lineage>
</organism>
<dbReference type="GO" id="GO:0004867">
    <property type="term" value="F:serine-type endopeptidase inhibitor activity"/>
    <property type="evidence" value="ECO:0007669"/>
    <property type="project" value="UniProtKB-KW"/>
</dbReference>
<dbReference type="PANTHER" id="PTHR47729">
    <property type="entry name" value="SERINE PEPTIDASE INHIBITOR, KAZAL TYPE 2, TANDEM DUPLICATE 1-RELATED"/>
    <property type="match status" value="1"/>
</dbReference>
<evidence type="ECO:0000313" key="8">
    <source>
        <dbReference type="Proteomes" id="UP000515152"/>
    </source>
</evidence>
<dbReference type="AlphaFoldDB" id="A0A6P8GVN2"/>
<evidence type="ECO:0000256" key="2">
    <source>
        <dbReference type="ARBA" id="ARBA00022525"/>
    </source>
</evidence>
<evidence type="ECO:0000259" key="7">
    <source>
        <dbReference type="PROSITE" id="PS51465"/>
    </source>
</evidence>
<comment type="subcellular location">
    <subcellularLocation>
        <location evidence="1">Secreted</location>
    </subcellularLocation>
</comment>
<keyword evidence="6" id="KW-0732">Signal</keyword>
<dbReference type="InterPro" id="IPR002350">
    <property type="entry name" value="Kazal_dom"/>
</dbReference>
<dbReference type="GeneID" id="105908150"/>
<sequence>MKLAILIGVSMILYLSVALAENTAPEPRKPDCDKYHSGICTMEYDPVCGDDGQTYSTECVLCNDEEKKQQVQVMHTGECKKTA</sequence>
<evidence type="ECO:0000313" key="9">
    <source>
        <dbReference type="RefSeq" id="XP_031443254.1"/>
    </source>
</evidence>
<name>A0A6P8GVN2_CLUHA</name>
<dbReference type="Gene3D" id="3.30.60.30">
    <property type="match status" value="1"/>
</dbReference>
<dbReference type="Pfam" id="PF00050">
    <property type="entry name" value="Kazal_1"/>
    <property type="match status" value="1"/>
</dbReference>